<keyword evidence="2" id="KW-0349">Heme</keyword>
<dbReference type="KEGG" id="fgg:FSB75_04700"/>
<dbReference type="SUPFAM" id="SSF46458">
    <property type="entry name" value="Globin-like"/>
    <property type="match status" value="1"/>
</dbReference>
<keyword evidence="1" id="KW-0813">Transport</keyword>
<dbReference type="Gene3D" id="1.10.490.10">
    <property type="entry name" value="Globins"/>
    <property type="match status" value="1"/>
</dbReference>
<keyword evidence="4" id="KW-0408">Iron</keyword>
<keyword evidence="6" id="KW-1185">Reference proteome</keyword>
<protein>
    <submittedName>
        <fullName evidence="5">Group III truncated hemoglobin</fullName>
    </submittedName>
</protein>
<keyword evidence="3" id="KW-0479">Metal-binding</keyword>
<dbReference type="Pfam" id="PF01152">
    <property type="entry name" value="Bac_globin"/>
    <property type="match status" value="1"/>
</dbReference>
<dbReference type="InterPro" id="IPR009050">
    <property type="entry name" value="Globin-like_sf"/>
</dbReference>
<dbReference type="InterPro" id="IPR012292">
    <property type="entry name" value="Globin/Proto"/>
</dbReference>
<evidence type="ECO:0000256" key="4">
    <source>
        <dbReference type="ARBA" id="ARBA00023004"/>
    </source>
</evidence>
<dbReference type="CDD" id="cd08916">
    <property type="entry name" value="TrHb3_P"/>
    <property type="match status" value="1"/>
</dbReference>
<dbReference type="EMBL" id="CP042433">
    <property type="protein sequence ID" value="QEC55232.1"/>
    <property type="molecule type" value="Genomic_DNA"/>
</dbReference>
<reference evidence="5 6" key="1">
    <citation type="journal article" date="2015" name="Int. J. Syst. Evol. Microbiol.">
        <title>Flavisolibacter ginsenosidimutans sp. nov., with ginsenoside-converting activity isolated from soil used for cultivating ginseng.</title>
        <authorList>
            <person name="Zhao Y."/>
            <person name="Liu Q."/>
            <person name="Kang M.S."/>
            <person name="Jin F."/>
            <person name="Yu H."/>
            <person name="Im W.T."/>
        </authorList>
    </citation>
    <scope>NUCLEOTIDE SEQUENCE [LARGE SCALE GENOMIC DNA]</scope>
    <source>
        <strain evidence="5 6">Gsoil 636</strain>
    </source>
</reference>
<evidence type="ECO:0000313" key="5">
    <source>
        <dbReference type="EMBL" id="QEC55232.1"/>
    </source>
</evidence>
<dbReference type="GO" id="GO:0020037">
    <property type="term" value="F:heme binding"/>
    <property type="evidence" value="ECO:0007669"/>
    <property type="project" value="InterPro"/>
</dbReference>
<accession>A0A5B8UFP1</accession>
<dbReference type="OrthoDB" id="25954at2"/>
<evidence type="ECO:0000256" key="3">
    <source>
        <dbReference type="ARBA" id="ARBA00022723"/>
    </source>
</evidence>
<gene>
    <name evidence="5" type="ORF">FSB75_04700</name>
</gene>
<evidence type="ECO:0000256" key="2">
    <source>
        <dbReference type="ARBA" id="ARBA00022617"/>
    </source>
</evidence>
<dbReference type="RefSeq" id="WP_146783520.1">
    <property type="nucleotide sequence ID" value="NZ_BAABIO010000006.1"/>
</dbReference>
<proteinExistence type="predicted"/>
<evidence type="ECO:0000256" key="1">
    <source>
        <dbReference type="ARBA" id="ARBA00022448"/>
    </source>
</evidence>
<name>A0A5B8UFP1_9BACT</name>
<dbReference type="GO" id="GO:0046872">
    <property type="term" value="F:metal ion binding"/>
    <property type="evidence" value="ECO:0007669"/>
    <property type="project" value="UniProtKB-KW"/>
</dbReference>
<dbReference type="AlphaFoldDB" id="A0A5B8UFP1"/>
<dbReference type="GO" id="GO:0019825">
    <property type="term" value="F:oxygen binding"/>
    <property type="evidence" value="ECO:0007669"/>
    <property type="project" value="InterPro"/>
</dbReference>
<evidence type="ECO:0000313" key="6">
    <source>
        <dbReference type="Proteomes" id="UP000321204"/>
    </source>
</evidence>
<organism evidence="5 6">
    <name type="scientific">Flavisolibacter ginsenosidimutans</name>
    <dbReference type="NCBI Taxonomy" id="661481"/>
    <lineage>
        <taxon>Bacteria</taxon>
        <taxon>Pseudomonadati</taxon>
        <taxon>Bacteroidota</taxon>
        <taxon>Chitinophagia</taxon>
        <taxon>Chitinophagales</taxon>
        <taxon>Chitinophagaceae</taxon>
        <taxon>Flavisolibacter</taxon>
    </lineage>
</organism>
<dbReference type="InterPro" id="IPR001486">
    <property type="entry name" value="Hemoglobin_trunc"/>
</dbReference>
<sequence length="125" mass="14453">MTKTDIQNKDDIEKFVNGFYNKVRRDEILSPVFEAKIPDAAWPAHLQRMYAFWNAILFAETGFQGNPMQKHLGLPIDEKHFGRWLILFNQTIDESYSGPKAEEAKTRAASIAGIMNFKIENFRKS</sequence>
<dbReference type="Proteomes" id="UP000321204">
    <property type="component" value="Chromosome"/>
</dbReference>